<organism evidence="1 2">
    <name type="scientific">Ensete ventricosum</name>
    <name type="common">Abyssinian banana</name>
    <name type="synonym">Musa ensete</name>
    <dbReference type="NCBI Taxonomy" id="4639"/>
    <lineage>
        <taxon>Eukaryota</taxon>
        <taxon>Viridiplantae</taxon>
        <taxon>Streptophyta</taxon>
        <taxon>Embryophyta</taxon>
        <taxon>Tracheophyta</taxon>
        <taxon>Spermatophyta</taxon>
        <taxon>Magnoliopsida</taxon>
        <taxon>Liliopsida</taxon>
        <taxon>Zingiberales</taxon>
        <taxon>Musaceae</taxon>
        <taxon>Ensete</taxon>
    </lineage>
</organism>
<evidence type="ECO:0000313" key="2">
    <source>
        <dbReference type="Proteomes" id="UP000287651"/>
    </source>
</evidence>
<sequence>MGVMPASGAFVGTMPAGRTSMGATLAGTASAHRWLSLQVILATTTALVCDLAAPIGGLAVGDRSCRELGHGWPPLFKGFFRCFIVLILCWFNHEESALFAVMFAAPWGLDGSRGGSSPRHGWSGSDPCPSYLVVQLFFLDTREGNYRHRSVRLESSIGVLKPIKPLNSISLEVDGTSLHPCGVRGSVEPKIALTTRDPPDRVSFFPSRKVNLHASIIEIRGDVAILRIISPI</sequence>
<dbReference type="Proteomes" id="UP000287651">
    <property type="component" value="Unassembled WGS sequence"/>
</dbReference>
<comment type="caution">
    <text evidence="1">The sequence shown here is derived from an EMBL/GenBank/DDBJ whole genome shotgun (WGS) entry which is preliminary data.</text>
</comment>
<proteinExistence type="predicted"/>
<dbReference type="EMBL" id="AMZH03003504">
    <property type="protein sequence ID" value="RRT72127.1"/>
    <property type="molecule type" value="Genomic_DNA"/>
</dbReference>
<reference evidence="1 2" key="1">
    <citation type="journal article" date="2014" name="Agronomy (Basel)">
        <title>A Draft Genome Sequence for Ensete ventricosum, the Drought-Tolerant Tree Against Hunger.</title>
        <authorList>
            <person name="Harrison J."/>
            <person name="Moore K.A."/>
            <person name="Paszkiewicz K."/>
            <person name="Jones T."/>
            <person name="Grant M."/>
            <person name="Ambacheew D."/>
            <person name="Muzemil S."/>
            <person name="Studholme D.J."/>
        </authorList>
    </citation>
    <scope>NUCLEOTIDE SEQUENCE [LARGE SCALE GENOMIC DNA]</scope>
</reference>
<dbReference type="AlphaFoldDB" id="A0A427A7A2"/>
<evidence type="ECO:0000313" key="1">
    <source>
        <dbReference type="EMBL" id="RRT72127.1"/>
    </source>
</evidence>
<gene>
    <name evidence="1" type="ORF">B296_00004089</name>
</gene>
<accession>A0A427A7A2</accession>
<protein>
    <submittedName>
        <fullName evidence="1">Uncharacterized protein</fullName>
    </submittedName>
</protein>
<name>A0A427A7A2_ENSVE</name>